<keyword evidence="3" id="KW-1185">Reference proteome</keyword>
<dbReference type="CDD" id="cd01651">
    <property type="entry name" value="RT_G2_intron"/>
    <property type="match status" value="1"/>
</dbReference>
<dbReference type="PANTHER" id="PTHR34047:SF8">
    <property type="entry name" value="PROTEIN YKFC"/>
    <property type="match status" value="1"/>
</dbReference>
<keyword evidence="2" id="KW-0695">RNA-directed DNA polymerase</keyword>
<keyword evidence="2" id="KW-0548">Nucleotidyltransferase</keyword>
<gene>
    <name evidence="2" type="ORF">SAMN02194393_03122</name>
</gene>
<dbReference type="AlphaFoldDB" id="A0A1T5LP61"/>
<dbReference type="PANTHER" id="PTHR34047">
    <property type="entry name" value="NUCLEAR INTRON MATURASE 1, MITOCHONDRIAL-RELATED"/>
    <property type="match status" value="1"/>
</dbReference>
<dbReference type="Proteomes" id="UP000190285">
    <property type="component" value="Unassembled WGS sequence"/>
</dbReference>
<dbReference type="EMBL" id="FUZT01000007">
    <property type="protein sequence ID" value="SKC77328.1"/>
    <property type="molecule type" value="Genomic_DNA"/>
</dbReference>
<dbReference type="GO" id="GO:0003964">
    <property type="term" value="F:RNA-directed DNA polymerase activity"/>
    <property type="evidence" value="ECO:0007669"/>
    <property type="project" value="UniProtKB-KW"/>
</dbReference>
<dbReference type="InterPro" id="IPR000477">
    <property type="entry name" value="RT_dom"/>
</dbReference>
<name>A0A1T5LP61_9FIRM</name>
<dbReference type="PROSITE" id="PS50878">
    <property type="entry name" value="RT_POL"/>
    <property type="match status" value="1"/>
</dbReference>
<dbReference type="OrthoDB" id="9793236at2"/>
<proteinExistence type="predicted"/>
<reference evidence="2 3" key="1">
    <citation type="submission" date="2017-02" db="EMBL/GenBank/DDBJ databases">
        <authorList>
            <person name="Peterson S.W."/>
        </authorList>
    </citation>
    <scope>NUCLEOTIDE SEQUENCE [LARGE SCALE GENOMIC DNA]</scope>
    <source>
        <strain evidence="2 3">M1</strain>
    </source>
</reference>
<dbReference type="InterPro" id="IPR043502">
    <property type="entry name" value="DNA/RNA_pol_sf"/>
</dbReference>
<dbReference type="InterPro" id="IPR051083">
    <property type="entry name" value="GrpII_Intron_Splice-Mob/Def"/>
</dbReference>
<protein>
    <submittedName>
        <fullName evidence="2">Group II intron reverse transcriptase/maturase</fullName>
    </submittedName>
</protein>
<dbReference type="STRING" id="36842.SAMN02194393_03122"/>
<evidence type="ECO:0000259" key="1">
    <source>
        <dbReference type="PROSITE" id="PS50878"/>
    </source>
</evidence>
<organism evidence="2 3">
    <name type="scientific">Maledivibacter halophilus</name>
    <dbReference type="NCBI Taxonomy" id="36842"/>
    <lineage>
        <taxon>Bacteria</taxon>
        <taxon>Bacillati</taxon>
        <taxon>Bacillota</taxon>
        <taxon>Clostridia</taxon>
        <taxon>Peptostreptococcales</taxon>
        <taxon>Caminicellaceae</taxon>
        <taxon>Maledivibacter</taxon>
    </lineage>
</organism>
<evidence type="ECO:0000313" key="2">
    <source>
        <dbReference type="EMBL" id="SKC77328.1"/>
    </source>
</evidence>
<feature type="domain" description="Reverse transcriptase" evidence="1">
    <location>
        <begin position="83"/>
        <end position="278"/>
    </location>
</feature>
<dbReference type="Pfam" id="PF00078">
    <property type="entry name" value="RVT_1"/>
    <property type="match status" value="1"/>
</dbReference>
<evidence type="ECO:0000313" key="3">
    <source>
        <dbReference type="Proteomes" id="UP000190285"/>
    </source>
</evidence>
<keyword evidence="2" id="KW-0808">Transferase</keyword>
<accession>A0A1T5LP61</accession>
<dbReference type="RefSeq" id="WP_079492827.1">
    <property type="nucleotide sequence ID" value="NZ_FUZT01000007.1"/>
</dbReference>
<sequence length="278" mass="32269">MNYSKETNAGQVGLEKHLQTSLNSIERKAKYNKNHKFQNIYRLLNKWTLGQSWQYINKRASKGIDKISAKEFEANLTEEVTILEEELKKGSYHTNLVKRTYISKPNGGQRPLGIPTVRDKLLQTTSSKILEAIYEPKFYNTRYGYRKGKGAKEAVKHLSKELNYGKYGYIVEADIKGYFQNIKHEKLKEMLSHDIEDKPFLRLINKWLKAGIMTEENIVKKPHKGTPQGGVISPILANIYLHYVLDIWFEKVVKNHIEGEGMMISYADDFVCAFRYKL</sequence>
<dbReference type="SUPFAM" id="SSF56672">
    <property type="entry name" value="DNA/RNA polymerases"/>
    <property type="match status" value="1"/>
</dbReference>